<comment type="caution">
    <text evidence="2">The sequence shown here is derived from an EMBL/GenBank/DDBJ whole genome shotgun (WGS) entry which is preliminary data.</text>
</comment>
<evidence type="ECO:0000256" key="1">
    <source>
        <dbReference type="SAM" id="MobiDB-lite"/>
    </source>
</evidence>
<accession>A0ABD1Q642</accession>
<organism evidence="2 3">
    <name type="scientific">Abeliophyllum distichum</name>
    <dbReference type="NCBI Taxonomy" id="126358"/>
    <lineage>
        <taxon>Eukaryota</taxon>
        <taxon>Viridiplantae</taxon>
        <taxon>Streptophyta</taxon>
        <taxon>Embryophyta</taxon>
        <taxon>Tracheophyta</taxon>
        <taxon>Spermatophyta</taxon>
        <taxon>Magnoliopsida</taxon>
        <taxon>eudicotyledons</taxon>
        <taxon>Gunneridae</taxon>
        <taxon>Pentapetalae</taxon>
        <taxon>asterids</taxon>
        <taxon>lamiids</taxon>
        <taxon>Lamiales</taxon>
        <taxon>Oleaceae</taxon>
        <taxon>Forsythieae</taxon>
        <taxon>Abeliophyllum</taxon>
    </lineage>
</organism>
<sequence>MALENLYMKLTIEDEEQCVEPQRDSNPQETDEYRYCLDTSTRLVKHFTRPKEKILNNHTTLFSELYFGTTGLASKRWLQRSSLEVSKSNSGRDMDYDAEKETPTQDGRNHSLAMKGKGVMLGSNPSNPIPTFHQPFVLYLKENPLFKEGAIVAPFNEGNDNMGITILDQKRR</sequence>
<dbReference type="AlphaFoldDB" id="A0ABD1Q642"/>
<evidence type="ECO:0000313" key="2">
    <source>
        <dbReference type="EMBL" id="KAL2471068.1"/>
    </source>
</evidence>
<keyword evidence="3" id="KW-1185">Reference proteome</keyword>
<name>A0ABD1Q642_9LAMI</name>
<dbReference type="EMBL" id="JBFOLK010000012">
    <property type="protein sequence ID" value="KAL2471068.1"/>
    <property type="molecule type" value="Genomic_DNA"/>
</dbReference>
<feature type="region of interest" description="Disordered" evidence="1">
    <location>
        <begin position="83"/>
        <end position="111"/>
    </location>
</feature>
<evidence type="ECO:0000313" key="3">
    <source>
        <dbReference type="Proteomes" id="UP001604336"/>
    </source>
</evidence>
<proteinExistence type="predicted"/>
<reference evidence="3" key="1">
    <citation type="submission" date="2024-07" db="EMBL/GenBank/DDBJ databases">
        <title>Two chromosome-level genome assemblies of Korean endemic species Abeliophyllum distichum and Forsythia ovata (Oleaceae).</title>
        <authorList>
            <person name="Jang H."/>
        </authorList>
    </citation>
    <scope>NUCLEOTIDE SEQUENCE [LARGE SCALE GENOMIC DNA]</scope>
</reference>
<feature type="compositionally biased region" description="Basic and acidic residues" evidence="1">
    <location>
        <begin position="90"/>
        <end position="109"/>
    </location>
</feature>
<dbReference type="Proteomes" id="UP001604336">
    <property type="component" value="Unassembled WGS sequence"/>
</dbReference>
<protein>
    <submittedName>
        <fullName evidence="2">Uncharacterized protein</fullName>
    </submittedName>
</protein>
<gene>
    <name evidence="2" type="ORF">Adt_39204</name>
</gene>